<dbReference type="PANTHER" id="PTHR31321">
    <property type="entry name" value="ACYL-COA THIOESTER HYDROLASE YBHC-RELATED"/>
    <property type="match status" value="1"/>
</dbReference>
<feature type="domain" description="Pectinesterase catalytic" evidence="6">
    <location>
        <begin position="24"/>
        <end position="311"/>
    </location>
</feature>
<feature type="signal peptide" evidence="5">
    <location>
        <begin position="1"/>
        <end position="19"/>
    </location>
</feature>
<dbReference type="PANTHER" id="PTHR31321:SF57">
    <property type="entry name" value="PECTINESTERASE 53-RELATED"/>
    <property type="match status" value="1"/>
</dbReference>
<evidence type="ECO:0000256" key="3">
    <source>
        <dbReference type="ARBA" id="ARBA00023085"/>
    </source>
</evidence>
<organism evidence="7 8">
    <name type="scientific">Sediminibacterium roseum</name>
    <dbReference type="NCBI Taxonomy" id="1978412"/>
    <lineage>
        <taxon>Bacteria</taxon>
        <taxon>Pseudomonadati</taxon>
        <taxon>Bacteroidota</taxon>
        <taxon>Chitinophagia</taxon>
        <taxon>Chitinophagales</taxon>
        <taxon>Chitinophagaceae</taxon>
        <taxon>Sediminibacterium</taxon>
    </lineage>
</organism>
<evidence type="ECO:0000313" key="7">
    <source>
        <dbReference type="EMBL" id="NCI51630.1"/>
    </source>
</evidence>
<dbReference type="InterPro" id="IPR011050">
    <property type="entry name" value="Pectin_lyase_fold/virulence"/>
</dbReference>
<feature type="active site" evidence="4">
    <location>
        <position position="179"/>
    </location>
</feature>
<reference evidence="7 8" key="1">
    <citation type="submission" date="2020-01" db="EMBL/GenBank/DDBJ databases">
        <title>Genome analysis.</title>
        <authorList>
            <person name="Wu S."/>
            <person name="Wang G."/>
        </authorList>
    </citation>
    <scope>NUCLEOTIDE SEQUENCE [LARGE SCALE GENOMIC DNA]</scope>
    <source>
        <strain evidence="7 8">SYL130</strain>
    </source>
</reference>
<comment type="similarity">
    <text evidence="1">Belongs to the pectinesterase family.</text>
</comment>
<name>A0ABW9ZYK9_9BACT</name>
<evidence type="ECO:0000256" key="5">
    <source>
        <dbReference type="RuleBase" id="RU000589"/>
    </source>
</evidence>
<dbReference type="InterPro" id="IPR000070">
    <property type="entry name" value="Pectinesterase_cat"/>
</dbReference>
<feature type="chain" id="PRO_5044979683" description="Pectinesterase" evidence="5">
    <location>
        <begin position="20"/>
        <end position="340"/>
    </location>
</feature>
<keyword evidence="8" id="KW-1185">Reference proteome</keyword>
<comment type="pathway">
    <text evidence="5">Glycan metabolism; pectin degradation; 2-dehydro-3-deoxy-D-gluconate from pectin: step 1/5.</text>
</comment>
<keyword evidence="3 5" id="KW-0063">Aspartyl esterase</keyword>
<dbReference type="InterPro" id="IPR012334">
    <property type="entry name" value="Pectin_lyas_fold"/>
</dbReference>
<dbReference type="SUPFAM" id="SSF51126">
    <property type="entry name" value="Pectin lyase-like"/>
    <property type="match status" value="1"/>
</dbReference>
<dbReference type="InterPro" id="IPR033131">
    <property type="entry name" value="Pectinesterase_Asp_AS"/>
</dbReference>
<sequence length="340" mass="37757">MKKYFLLASFIFAAFFCTAQTKKITVAQNGSGDYKTVQEALDAVPLNNTVPVEIFIKKGVYREKLHLDSSRDHVRITGVPGETVLTYDDHTGSVAPDGSIINTMTSQTFYIGANDVKLVYLTIENTAGLTAGQAVAVRVQGDRVFFLNCRIIGFQDTLFTSGADSRQYYRNCLIEGSTDFIFGPSTALFDECLLRSKKNSHVTAASTPEGNEYGYVFRACKLVADSGLNKVSLGRPWRPYASVTYIACKLDGHIIAGGWDNWNNPANEKTVRYAEYRNSGAGASPKTRVPWSRQLKDEEVKQFTIENILRGWNPYGEQFVQPAIPWLPTGRGGYQPGYFN</sequence>
<dbReference type="RefSeq" id="WP_161819907.1">
    <property type="nucleotide sequence ID" value="NZ_JAACJS010000015.1"/>
</dbReference>
<comment type="catalytic activity">
    <reaction evidence="5">
        <text>[(1-&gt;4)-alpha-D-galacturonosyl methyl ester](n) + n H2O = [(1-&gt;4)-alpha-D-galacturonosyl](n) + n methanol + n H(+)</text>
        <dbReference type="Rhea" id="RHEA:22380"/>
        <dbReference type="Rhea" id="RHEA-COMP:14570"/>
        <dbReference type="Rhea" id="RHEA-COMP:14573"/>
        <dbReference type="ChEBI" id="CHEBI:15377"/>
        <dbReference type="ChEBI" id="CHEBI:15378"/>
        <dbReference type="ChEBI" id="CHEBI:17790"/>
        <dbReference type="ChEBI" id="CHEBI:140522"/>
        <dbReference type="ChEBI" id="CHEBI:140523"/>
        <dbReference type="EC" id="3.1.1.11"/>
    </reaction>
</comment>
<proteinExistence type="inferred from homology"/>
<gene>
    <name evidence="7" type="ORF">GWC95_17000</name>
</gene>
<dbReference type="Proteomes" id="UP000753802">
    <property type="component" value="Unassembled WGS sequence"/>
</dbReference>
<dbReference type="PROSITE" id="PS00800">
    <property type="entry name" value="PECTINESTERASE_1"/>
    <property type="match status" value="1"/>
</dbReference>
<evidence type="ECO:0000256" key="4">
    <source>
        <dbReference type="PROSITE-ProRule" id="PRU10040"/>
    </source>
</evidence>
<dbReference type="PROSITE" id="PS00503">
    <property type="entry name" value="PECTINESTERASE_2"/>
    <property type="match status" value="1"/>
</dbReference>
<dbReference type="EMBL" id="JAACJS010000015">
    <property type="protein sequence ID" value="NCI51630.1"/>
    <property type="molecule type" value="Genomic_DNA"/>
</dbReference>
<evidence type="ECO:0000313" key="8">
    <source>
        <dbReference type="Proteomes" id="UP000753802"/>
    </source>
</evidence>
<evidence type="ECO:0000259" key="6">
    <source>
        <dbReference type="Pfam" id="PF01095"/>
    </source>
</evidence>
<dbReference type="InterPro" id="IPR018040">
    <property type="entry name" value="Pectinesterase_Tyr_AS"/>
</dbReference>
<dbReference type="Gene3D" id="2.160.20.10">
    <property type="entry name" value="Single-stranded right-handed beta-helix, Pectin lyase-like"/>
    <property type="match status" value="1"/>
</dbReference>
<comment type="caution">
    <text evidence="7">The sequence shown here is derived from an EMBL/GenBank/DDBJ whole genome shotgun (WGS) entry which is preliminary data.</text>
</comment>
<keyword evidence="5" id="KW-0732">Signal</keyword>
<evidence type="ECO:0000256" key="1">
    <source>
        <dbReference type="ARBA" id="ARBA00008891"/>
    </source>
</evidence>
<accession>A0ABW9ZYK9</accession>
<dbReference type="Pfam" id="PF01095">
    <property type="entry name" value="Pectinesterase"/>
    <property type="match status" value="1"/>
</dbReference>
<protein>
    <recommendedName>
        <fullName evidence="5">Pectinesterase</fullName>
        <ecNumber evidence="5">3.1.1.11</ecNumber>
    </recommendedName>
</protein>
<dbReference type="EC" id="3.1.1.11" evidence="5"/>
<evidence type="ECO:0000256" key="2">
    <source>
        <dbReference type="ARBA" id="ARBA00022801"/>
    </source>
</evidence>
<keyword evidence="2 5" id="KW-0378">Hydrolase</keyword>